<name>A0A1C3KZ05_PLAMA</name>
<feature type="region of interest" description="Disordered" evidence="1">
    <location>
        <begin position="991"/>
        <end position="1063"/>
    </location>
</feature>
<dbReference type="Proteomes" id="UP000219799">
    <property type="component" value="Chromosome 11"/>
</dbReference>
<dbReference type="PANTHER" id="PTHR47652">
    <property type="entry name" value="MITOCHONDRIAL IMPORT INNER MEMBRANE TRANSLOCASE SUBUNIT TIM44"/>
    <property type="match status" value="1"/>
</dbReference>
<evidence type="ECO:0000313" key="4">
    <source>
        <dbReference type="Proteomes" id="UP000219799"/>
    </source>
</evidence>
<feature type="region of interest" description="Disordered" evidence="1">
    <location>
        <begin position="788"/>
        <end position="958"/>
    </location>
</feature>
<dbReference type="AlphaFoldDB" id="A0A1C3KZ05"/>
<dbReference type="EMBL" id="LT594499">
    <property type="protein sequence ID" value="SBT79477.1"/>
    <property type="molecule type" value="Genomic_DNA"/>
</dbReference>
<evidence type="ECO:0000256" key="1">
    <source>
        <dbReference type="SAM" id="MobiDB-lite"/>
    </source>
</evidence>
<dbReference type="PANTHER" id="PTHR47652:SF3">
    <property type="entry name" value="MITOCHONDRIAL IMPORT INNER MEMBRANE TRANSLOCASE SUBUNIT TIM44"/>
    <property type="match status" value="1"/>
</dbReference>
<feature type="compositionally biased region" description="Acidic residues" evidence="1">
    <location>
        <begin position="577"/>
        <end position="633"/>
    </location>
</feature>
<dbReference type="SUPFAM" id="SSF58113">
    <property type="entry name" value="Apolipoprotein A-I"/>
    <property type="match status" value="1"/>
</dbReference>
<feature type="chain" id="PRO_5008678237" evidence="2">
    <location>
        <begin position="20"/>
        <end position="1114"/>
    </location>
</feature>
<protein>
    <submittedName>
        <fullName evidence="3">Secreted ookinete protein, putative</fullName>
    </submittedName>
</protein>
<feature type="region of interest" description="Disordered" evidence="1">
    <location>
        <begin position="572"/>
        <end position="695"/>
    </location>
</feature>
<feature type="compositionally biased region" description="Acidic residues" evidence="1">
    <location>
        <begin position="641"/>
        <end position="691"/>
    </location>
</feature>
<feature type="compositionally biased region" description="Basic and acidic residues" evidence="1">
    <location>
        <begin position="1005"/>
        <end position="1027"/>
    </location>
</feature>
<feature type="compositionally biased region" description="Basic and acidic residues" evidence="1">
    <location>
        <begin position="812"/>
        <end position="839"/>
    </location>
</feature>
<feature type="region of interest" description="Disordered" evidence="1">
    <location>
        <begin position="527"/>
        <end position="546"/>
    </location>
</feature>
<dbReference type="VEuPathDB" id="PlasmoDB:PmUG01_11018400"/>
<feature type="region of interest" description="Disordered" evidence="1">
    <location>
        <begin position="120"/>
        <end position="145"/>
    </location>
</feature>
<feature type="compositionally biased region" description="Polar residues" evidence="1">
    <location>
        <begin position="131"/>
        <end position="140"/>
    </location>
</feature>
<dbReference type="Gene3D" id="1.20.120.20">
    <property type="entry name" value="Apolipoprotein"/>
    <property type="match status" value="1"/>
</dbReference>
<reference evidence="3 4" key="1">
    <citation type="submission" date="2016-06" db="EMBL/GenBank/DDBJ databases">
        <authorList>
            <consortium name="Pathogen Informatics"/>
        </authorList>
    </citation>
    <scope>NUCLEOTIDE SEQUENCE [LARGE SCALE GENOMIC DNA]</scope>
    <source>
        <strain evidence="3">PmlGA01</strain>
    </source>
</reference>
<evidence type="ECO:0000256" key="2">
    <source>
        <dbReference type="SAM" id="SignalP"/>
    </source>
</evidence>
<accession>A0A1C3KZ05</accession>
<evidence type="ECO:0000313" key="3">
    <source>
        <dbReference type="EMBL" id="SBT79477.1"/>
    </source>
</evidence>
<gene>
    <name evidence="3" type="primary">PSOP2</name>
    <name evidence="3" type="ORF">PMLGA01_110007100</name>
</gene>
<keyword evidence="2" id="KW-0732">Signal</keyword>
<proteinExistence type="predicted"/>
<feature type="signal peptide" evidence="2">
    <location>
        <begin position="1"/>
        <end position="19"/>
    </location>
</feature>
<feature type="compositionally biased region" description="Basic residues" evidence="1">
    <location>
        <begin position="796"/>
        <end position="811"/>
    </location>
</feature>
<organism evidence="3 4">
    <name type="scientific">Plasmodium malariae</name>
    <dbReference type="NCBI Taxonomy" id="5858"/>
    <lineage>
        <taxon>Eukaryota</taxon>
        <taxon>Sar</taxon>
        <taxon>Alveolata</taxon>
        <taxon>Apicomplexa</taxon>
        <taxon>Aconoidasida</taxon>
        <taxon>Haemosporida</taxon>
        <taxon>Plasmodiidae</taxon>
        <taxon>Plasmodium</taxon>
        <taxon>Plasmodium (Plasmodium)</taxon>
    </lineage>
</organism>
<feature type="compositionally biased region" description="Polar residues" evidence="1">
    <location>
        <begin position="897"/>
        <end position="912"/>
    </location>
</feature>
<feature type="compositionally biased region" description="Polar residues" evidence="1">
    <location>
        <begin position="993"/>
        <end position="1004"/>
    </location>
</feature>
<sequence>MGKFKLLATFFCCLSVCFPVLYRGQLHDKKINLKIELVDKDLLLSNEHLKKEKIIIQNGKKIKIKTFEKIKENVLERALIVQEIDKLKGINDVQKKKEDISLGHLSNDETDVNADVNADANVDNTEDDSGETQNDIQGEQENYREDGNNMKVISSEESTENDIHMVRKVYQKNSKGRFTTYCYMRYTFNLNLEKLNENNKSELFKGLDKTLDYISFLPKDEKISNTESILDKEYRKLDKQMESAESIISNVQLTNSSPILYSNYSEYIETIDDIINYIDSISHVLNIHKSLKNKLIDEKEKLIMYEQSEGNGNMRKDNSSMHNAPLYELLENLNNSFMMKKKVIYLLQDKKHEESYNKILENNMDDLFISSVRQVFYCYDLLKRDNVLEAFFPDNVGEAESEEAKAQIDTEAEEVRSANKEVDIKNHTFNYSPRGTSNDNSVENIDDNGKCTLFFKAILQNQIFADDYSVGLKYMVNENFNSGRETWYENEKKEKTEVQNSGYENSFYNTSNLPMSESNLKVSQNISNDSGTIAHGDNLHSNGDETLDLSHLQTNKGHLEDTASFTQVLSGVKNDEMPDDDNDDGGDYIDVNDMDYMEDEDYEDDEENVEDDNEYEDYDENDDEHEDYDEDDVENKYESYNENDDEDEDYDENDDEYEDYDENDDEYEDYDENDDEYEDYDENDEENDDGELSGVKNLLSSLVKKGTNNLIDSATNKVSRSINKKFNLDKLSKKGNKLIGKIKKVTKKSIDKYKKAKKGAYKVKEKGKKYANKALEVVEDSKNAIKKSAKNAMNKTKIKAKKGSHIIKKKGEHIADKAVKAARKSSDKFKGRLKNDTGKLKSGTKKVIDKSKKKANKGADKIKEKGKSVIDKAVKSAKESTDKVKNSVTNGIDKVKNNVSSGTDKAKNSVTNGIDKVKNNVSSGIDKAKNSVTNGIDKVKNNVSSGIDKAKNNVTSATNKVINGVTDGINKTKNNFTNGIDKGVKEMKKSIEGVTSKTTSTINEKNNEFNKDLNNKKKSLKKNDSASRVKSIGPLGKKDSTDKSSLLSMSDDSNETNLNKKEIKHEIKKINKEFKKLKRMERKIKEELKNPVPSDNKIIEQFDEFEKINEQGKK</sequence>
<feature type="compositionally biased region" description="Basic and acidic residues" evidence="1">
    <location>
        <begin position="857"/>
        <end position="885"/>
    </location>
</feature>